<organism evidence="1 2">
    <name type="scientific">Pleurodeles waltl</name>
    <name type="common">Iberian ribbed newt</name>
    <dbReference type="NCBI Taxonomy" id="8319"/>
    <lineage>
        <taxon>Eukaryota</taxon>
        <taxon>Metazoa</taxon>
        <taxon>Chordata</taxon>
        <taxon>Craniata</taxon>
        <taxon>Vertebrata</taxon>
        <taxon>Euteleostomi</taxon>
        <taxon>Amphibia</taxon>
        <taxon>Batrachia</taxon>
        <taxon>Caudata</taxon>
        <taxon>Salamandroidea</taxon>
        <taxon>Salamandridae</taxon>
        <taxon>Pleurodelinae</taxon>
        <taxon>Pleurodeles</taxon>
    </lineage>
</organism>
<evidence type="ECO:0000313" key="2">
    <source>
        <dbReference type="Proteomes" id="UP001066276"/>
    </source>
</evidence>
<gene>
    <name evidence="1" type="ORF">NDU88_001288</name>
</gene>
<name>A0AAV7LZ64_PLEWA</name>
<protein>
    <submittedName>
        <fullName evidence="1">Uncharacterized protein</fullName>
    </submittedName>
</protein>
<comment type="caution">
    <text evidence="1">The sequence shown here is derived from an EMBL/GenBank/DDBJ whole genome shotgun (WGS) entry which is preliminary data.</text>
</comment>
<dbReference type="EMBL" id="JANPWB010000014">
    <property type="protein sequence ID" value="KAJ1096144.1"/>
    <property type="molecule type" value="Genomic_DNA"/>
</dbReference>
<keyword evidence="2" id="KW-1185">Reference proteome</keyword>
<accession>A0AAV7LZ64</accession>
<sequence>MSHLLTRILRSCPRHLPLAEVAGWCTGFPFSPRRNSGAALSVPSGEFQVWPRFVTSLGLRASVLVALRGSGFSLPLHFLLSAMSLLLTRILRSCPSHFPLAEVGSWCTGFPFSPRRDSGAAPSGKELRVRAVLASPQRGRLSDADAMLDLGDHGESSLFSPRLSGRCC</sequence>
<reference evidence="1" key="1">
    <citation type="journal article" date="2022" name="bioRxiv">
        <title>Sequencing and chromosome-scale assembly of the giantPleurodeles waltlgenome.</title>
        <authorList>
            <person name="Brown T."/>
            <person name="Elewa A."/>
            <person name="Iarovenko S."/>
            <person name="Subramanian E."/>
            <person name="Araus A.J."/>
            <person name="Petzold A."/>
            <person name="Susuki M."/>
            <person name="Suzuki K.-i.T."/>
            <person name="Hayashi T."/>
            <person name="Toyoda A."/>
            <person name="Oliveira C."/>
            <person name="Osipova E."/>
            <person name="Leigh N.D."/>
            <person name="Simon A."/>
            <person name="Yun M.H."/>
        </authorList>
    </citation>
    <scope>NUCLEOTIDE SEQUENCE</scope>
    <source>
        <strain evidence="1">20211129_DDA</strain>
        <tissue evidence="1">Liver</tissue>
    </source>
</reference>
<evidence type="ECO:0000313" key="1">
    <source>
        <dbReference type="EMBL" id="KAJ1096144.1"/>
    </source>
</evidence>
<proteinExistence type="predicted"/>
<dbReference type="Proteomes" id="UP001066276">
    <property type="component" value="Chromosome 10"/>
</dbReference>
<dbReference type="AlphaFoldDB" id="A0AAV7LZ64"/>